<dbReference type="PANTHER" id="PTHR43280">
    <property type="entry name" value="ARAC-FAMILY TRANSCRIPTIONAL REGULATOR"/>
    <property type="match status" value="1"/>
</dbReference>
<dbReference type="InterPro" id="IPR009057">
    <property type="entry name" value="Homeodomain-like_sf"/>
</dbReference>
<feature type="domain" description="HTH araC/xylS-type" evidence="4">
    <location>
        <begin position="6"/>
        <end position="104"/>
    </location>
</feature>
<dbReference type="EMBL" id="BMHM01000002">
    <property type="protein sequence ID" value="GGC83770.1"/>
    <property type="molecule type" value="Genomic_DNA"/>
</dbReference>
<organism evidence="5 6">
    <name type="scientific">Vreelandella lutescens</name>
    <dbReference type="NCBI Taxonomy" id="1602943"/>
    <lineage>
        <taxon>Bacteria</taxon>
        <taxon>Pseudomonadati</taxon>
        <taxon>Pseudomonadota</taxon>
        <taxon>Gammaproteobacteria</taxon>
        <taxon>Oceanospirillales</taxon>
        <taxon>Halomonadaceae</taxon>
        <taxon>Vreelandella</taxon>
    </lineage>
</organism>
<accession>A0ABQ1NSE1</accession>
<gene>
    <name evidence="5" type="ORF">GCM10011382_12380</name>
</gene>
<protein>
    <recommendedName>
        <fullName evidence="4">HTH araC/xylS-type domain-containing protein</fullName>
    </recommendedName>
</protein>
<keyword evidence="3" id="KW-0804">Transcription</keyword>
<dbReference type="PROSITE" id="PS01124">
    <property type="entry name" value="HTH_ARAC_FAMILY_2"/>
    <property type="match status" value="1"/>
</dbReference>
<keyword evidence="1" id="KW-0805">Transcription regulation</keyword>
<dbReference type="SMART" id="SM00342">
    <property type="entry name" value="HTH_ARAC"/>
    <property type="match status" value="1"/>
</dbReference>
<evidence type="ECO:0000256" key="2">
    <source>
        <dbReference type="ARBA" id="ARBA00023125"/>
    </source>
</evidence>
<dbReference type="PANTHER" id="PTHR43280:SF2">
    <property type="entry name" value="HTH-TYPE TRANSCRIPTIONAL REGULATOR EXSA"/>
    <property type="match status" value="1"/>
</dbReference>
<sequence length="289" mass="32929">MFNAMSRAEIWLQDTLDQALSIEDLANHLGYSASQVRRQFRQCFNTSPSGYREQRRLERAAVLLSLTSQNIAQIAIRCGYLNHSSFSRAFQRRYQLTPRHYRQAISGMRHLTAPEQQFTITIEKSRPRQAVFMRVYEAPEAISGLGSKKHHANHLSCFEAQLGQATPTIALPDLLADKVEALDTSALQNKLRTDIGLYLEPSTTLENLALPVAYRRVDSPSQHFAKTCFEHFDQLSDALTSTLLTVIPQEHSFHISGESPRVLWHSDHLELRVPLLRQTRTEKVLSDAY</sequence>
<evidence type="ECO:0000313" key="5">
    <source>
        <dbReference type="EMBL" id="GGC83770.1"/>
    </source>
</evidence>
<keyword evidence="6" id="KW-1185">Reference proteome</keyword>
<name>A0ABQ1NSE1_9GAMM</name>
<dbReference type="PROSITE" id="PS00041">
    <property type="entry name" value="HTH_ARAC_FAMILY_1"/>
    <property type="match status" value="1"/>
</dbReference>
<dbReference type="InterPro" id="IPR020449">
    <property type="entry name" value="Tscrpt_reg_AraC-type_HTH"/>
</dbReference>
<evidence type="ECO:0000313" key="6">
    <source>
        <dbReference type="Proteomes" id="UP000597301"/>
    </source>
</evidence>
<dbReference type="SUPFAM" id="SSF46689">
    <property type="entry name" value="Homeodomain-like"/>
    <property type="match status" value="2"/>
</dbReference>
<dbReference type="InterPro" id="IPR018062">
    <property type="entry name" value="HTH_AraC-typ_CS"/>
</dbReference>
<proteinExistence type="predicted"/>
<reference evidence="6" key="1">
    <citation type="journal article" date="2019" name="Int. J. Syst. Evol. Microbiol.">
        <title>The Global Catalogue of Microorganisms (GCM) 10K type strain sequencing project: providing services to taxonomists for standard genome sequencing and annotation.</title>
        <authorList>
            <consortium name="The Broad Institute Genomics Platform"/>
            <consortium name="The Broad Institute Genome Sequencing Center for Infectious Disease"/>
            <person name="Wu L."/>
            <person name="Ma J."/>
        </authorList>
    </citation>
    <scope>NUCLEOTIDE SEQUENCE [LARGE SCALE GENOMIC DNA]</scope>
    <source>
        <strain evidence="6">CGMCC 1.15122</strain>
    </source>
</reference>
<dbReference type="Gene3D" id="1.10.10.60">
    <property type="entry name" value="Homeodomain-like"/>
    <property type="match status" value="2"/>
</dbReference>
<keyword evidence="2" id="KW-0238">DNA-binding</keyword>
<dbReference type="Proteomes" id="UP000597301">
    <property type="component" value="Unassembled WGS sequence"/>
</dbReference>
<dbReference type="PRINTS" id="PR00032">
    <property type="entry name" value="HTHARAC"/>
</dbReference>
<evidence type="ECO:0000256" key="1">
    <source>
        <dbReference type="ARBA" id="ARBA00023015"/>
    </source>
</evidence>
<dbReference type="Pfam" id="PF12833">
    <property type="entry name" value="HTH_18"/>
    <property type="match status" value="1"/>
</dbReference>
<dbReference type="InterPro" id="IPR018060">
    <property type="entry name" value="HTH_AraC"/>
</dbReference>
<comment type="caution">
    <text evidence="5">The sequence shown here is derived from an EMBL/GenBank/DDBJ whole genome shotgun (WGS) entry which is preliminary data.</text>
</comment>
<evidence type="ECO:0000256" key="3">
    <source>
        <dbReference type="ARBA" id="ARBA00023163"/>
    </source>
</evidence>
<evidence type="ECO:0000259" key="4">
    <source>
        <dbReference type="PROSITE" id="PS01124"/>
    </source>
</evidence>